<proteinExistence type="predicted"/>
<dbReference type="Proteomes" id="UP000001208">
    <property type="component" value="Chromosome"/>
</dbReference>
<dbReference type="KEGG" id="cts:Ctha_2270"/>
<keyword evidence="2" id="KW-1185">Reference proteome</keyword>
<organism evidence="1 2">
    <name type="scientific">Chloroherpeton thalassium (strain ATCC 35110 / GB-78)</name>
    <dbReference type="NCBI Taxonomy" id="517418"/>
    <lineage>
        <taxon>Bacteria</taxon>
        <taxon>Pseudomonadati</taxon>
        <taxon>Chlorobiota</taxon>
        <taxon>Chlorobiia</taxon>
        <taxon>Chlorobiales</taxon>
        <taxon>Chloroherpetonaceae</taxon>
        <taxon>Chloroherpeton</taxon>
    </lineage>
</organism>
<evidence type="ECO:0000313" key="1">
    <source>
        <dbReference type="EMBL" id="ACF14721.1"/>
    </source>
</evidence>
<dbReference type="AlphaFoldDB" id="B3QWG1"/>
<name>B3QWG1_CHLT3</name>
<protein>
    <submittedName>
        <fullName evidence="1">Uncharacterized protein</fullName>
    </submittedName>
</protein>
<evidence type="ECO:0000313" key="2">
    <source>
        <dbReference type="Proteomes" id="UP000001208"/>
    </source>
</evidence>
<dbReference type="HOGENOM" id="CLU_1178553_0_0_10"/>
<dbReference type="STRING" id="517418.Ctha_2270"/>
<accession>B3QWG1</accession>
<gene>
    <name evidence="1" type="ordered locus">Ctha_2270</name>
</gene>
<dbReference type="EMBL" id="CP001100">
    <property type="protein sequence ID" value="ACF14721.1"/>
    <property type="molecule type" value="Genomic_DNA"/>
</dbReference>
<sequence length="235" mass="26135">MVAHPDTASHDSALVFIGDVAEIAYLVKVNKVYGCDAGQDAAKFFVEGIRESDSTQTVSDSLLGQAVAQLKITALKSANRYDSLIQLSTSLFDRLEEQVSTMLLAQKVRAVHEEIALIGALEKMKVLAFTVQDISHAEAMEYHKVLNLLVKSPRLQEVRNVAAQQCDQMIEKLQAYSKQKSTRFEELSNRFYQAASNPLEKNQNPPEVVETFSSISASFKATDAKLETCKKKLKY</sequence>
<reference evidence="1 2" key="1">
    <citation type="submission" date="2008-06" db="EMBL/GenBank/DDBJ databases">
        <title>Complete sequence of Chloroherpeton thalassium ATCC 35110.</title>
        <authorList>
            <consortium name="US DOE Joint Genome Institute"/>
            <person name="Lucas S."/>
            <person name="Copeland A."/>
            <person name="Lapidus A."/>
            <person name="Glavina del Rio T."/>
            <person name="Dalin E."/>
            <person name="Tice H."/>
            <person name="Bruce D."/>
            <person name="Goodwin L."/>
            <person name="Pitluck S."/>
            <person name="Schmutz J."/>
            <person name="Larimer F."/>
            <person name="Land M."/>
            <person name="Hauser L."/>
            <person name="Kyrpides N."/>
            <person name="Mikhailova N."/>
            <person name="Liu Z."/>
            <person name="Li T."/>
            <person name="Zhao F."/>
            <person name="Overmann J."/>
            <person name="Bryant D.A."/>
            <person name="Richardson P."/>
        </authorList>
    </citation>
    <scope>NUCLEOTIDE SEQUENCE [LARGE SCALE GENOMIC DNA]</scope>
    <source>
        <strain evidence="2">ATCC 35110 / GB-78</strain>
    </source>
</reference>